<evidence type="ECO:0000256" key="2">
    <source>
        <dbReference type="ARBA" id="ARBA00022679"/>
    </source>
</evidence>
<keyword evidence="1 5" id="KW-0489">Methyltransferase</keyword>
<reference evidence="8 9" key="2">
    <citation type="submission" date="2012-02" db="EMBL/GenBank/DDBJ databases">
        <title>Improved High-Quality Draft sequence of Eubacterium cellulosolvens 6.</title>
        <authorList>
            <consortium name="US DOE Joint Genome Institute"/>
            <person name="Lucas S."/>
            <person name="Han J."/>
            <person name="Lapidus A."/>
            <person name="Cheng J.-F."/>
            <person name="Goodwin L."/>
            <person name="Pitluck S."/>
            <person name="Peters L."/>
            <person name="Mikhailova N."/>
            <person name="Gu W."/>
            <person name="Detter J.C."/>
            <person name="Han C."/>
            <person name="Tapia R."/>
            <person name="Land M."/>
            <person name="Hauser L."/>
            <person name="Kyrpides N."/>
            <person name="Ivanova N."/>
            <person name="Pagani I."/>
            <person name="Johnson E."/>
            <person name="Mukhopadhyay B."/>
            <person name="Anderson I."/>
            <person name="Woyke T."/>
        </authorList>
    </citation>
    <scope>NUCLEOTIDE SEQUENCE [LARGE SCALE GENOMIC DNA]</scope>
    <source>
        <strain evidence="8 9">6</strain>
    </source>
</reference>
<organism evidence="8 9">
    <name type="scientific">Eubacterium cellulosolvens (strain ATCC 43171 / JCM 9499 / 6)</name>
    <name type="common">Cillobacterium cellulosolvens</name>
    <dbReference type="NCBI Taxonomy" id="633697"/>
    <lineage>
        <taxon>Bacteria</taxon>
        <taxon>Bacillati</taxon>
        <taxon>Bacillota</taxon>
        <taxon>Clostridia</taxon>
        <taxon>Eubacteriales</taxon>
        <taxon>Eubacteriaceae</taxon>
        <taxon>Eubacterium</taxon>
    </lineage>
</organism>
<feature type="domain" description="Methyltransferase small" evidence="6">
    <location>
        <begin position="110"/>
        <end position="192"/>
    </location>
</feature>
<dbReference type="InterPro" id="IPR040758">
    <property type="entry name" value="PrmC_N"/>
</dbReference>
<dbReference type="eggNOG" id="COG2890">
    <property type="taxonomic scope" value="Bacteria"/>
</dbReference>
<dbReference type="Proteomes" id="UP000005753">
    <property type="component" value="Chromosome"/>
</dbReference>
<dbReference type="OrthoDB" id="9800643at2"/>
<protein>
    <recommendedName>
        <fullName evidence="5">Release factor glutamine methyltransferase</fullName>
        <shortName evidence="5">RF MTase</shortName>
        <ecNumber evidence="5">2.1.1.297</ecNumber>
    </recommendedName>
    <alternativeName>
        <fullName evidence="5">N5-glutamine methyltransferase PrmC</fullName>
    </alternativeName>
    <alternativeName>
        <fullName evidence="5">Protein-(glutamine-N5) MTase PrmC</fullName>
    </alternativeName>
    <alternativeName>
        <fullName evidence="5">Protein-glutamine N-methyltransferase PrmC</fullName>
    </alternativeName>
</protein>
<dbReference type="NCBIfam" id="TIGR00536">
    <property type="entry name" value="hemK_fam"/>
    <property type="match status" value="1"/>
</dbReference>
<feature type="binding site" evidence="5">
    <location>
        <position position="145"/>
    </location>
    <ligand>
        <name>S-adenosyl-L-methionine</name>
        <dbReference type="ChEBI" id="CHEBI:59789"/>
    </ligand>
</feature>
<evidence type="ECO:0000313" key="9">
    <source>
        <dbReference type="Proteomes" id="UP000005753"/>
    </source>
</evidence>
<evidence type="ECO:0000256" key="3">
    <source>
        <dbReference type="ARBA" id="ARBA00022691"/>
    </source>
</evidence>
<dbReference type="Gene3D" id="1.10.8.10">
    <property type="entry name" value="DNA helicase RuvA subunit, C-terminal domain"/>
    <property type="match status" value="1"/>
</dbReference>
<proteinExistence type="inferred from homology"/>
<evidence type="ECO:0000256" key="5">
    <source>
        <dbReference type="HAMAP-Rule" id="MF_02126"/>
    </source>
</evidence>
<dbReference type="InterPro" id="IPR007848">
    <property type="entry name" value="Small_mtfrase_dom"/>
</dbReference>
<dbReference type="InterPro" id="IPR050320">
    <property type="entry name" value="N5-glutamine_MTase"/>
</dbReference>
<evidence type="ECO:0000256" key="1">
    <source>
        <dbReference type="ARBA" id="ARBA00022603"/>
    </source>
</evidence>
<dbReference type="PANTHER" id="PTHR18895:SF74">
    <property type="entry name" value="MTRF1L RELEASE FACTOR GLUTAMINE METHYLTRANSFERASE"/>
    <property type="match status" value="1"/>
</dbReference>
<dbReference type="NCBIfam" id="TIGR03534">
    <property type="entry name" value="RF_mod_PrmC"/>
    <property type="match status" value="1"/>
</dbReference>
<dbReference type="GO" id="GO:0102559">
    <property type="term" value="F:peptide chain release factor N(5)-glutamine methyltransferase activity"/>
    <property type="evidence" value="ECO:0007669"/>
    <property type="project" value="UniProtKB-EC"/>
</dbReference>
<evidence type="ECO:0000313" key="8">
    <source>
        <dbReference type="EMBL" id="EIM57981.1"/>
    </source>
</evidence>
<dbReference type="CDD" id="cd02440">
    <property type="entry name" value="AdoMet_MTases"/>
    <property type="match status" value="1"/>
</dbReference>
<dbReference type="HAMAP" id="MF_02126">
    <property type="entry name" value="RF_methyltr_PrmC"/>
    <property type="match status" value="1"/>
</dbReference>
<dbReference type="PROSITE" id="PS00092">
    <property type="entry name" value="N6_MTASE"/>
    <property type="match status" value="1"/>
</dbReference>
<evidence type="ECO:0000259" key="6">
    <source>
        <dbReference type="Pfam" id="PF05175"/>
    </source>
</evidence>
<evidence type="ECO:0000259" key="7">
    <source>
        <dbReference type="Pfam" id="PF17827"/>
    </source>
</evidence>
<dbReference type="GO" id="GO:0003676">
    <property type="term" value="F:nucleic acid binding"/>
    <property type="evidence" value="ECO:0007669"/>
    <property type="project" value="InterPro"/>
</dbReference>
<dbReference type="Gene3D" id="3.40.50.150">
    <property type="entry name" value="Vaccinia Virus protein VP39"/>
    <property type="match status" value="1"/>
</dbReference>
<dbReference type="STRING" id="633697.EubceDRAFT1_2229"/>
<keyword evidence="9" id="KW-1185">Reference proteome</keyword>
<dbReference type="InterPro" id="IPR019874">
    <property type="entry name" value="RF_methyltr_PrmC"/>
</dbReference>
<dbReference type="InterPro" id="IPR029063">
    <property type="entry name" value="SAM-dependent_MTases_sf"/>
</dbReference>
<keyword evidence="2 5" id="KW-0808">Transferase</keyword>
<feature type="domain" description="Release factor glutamine methyltransferase N-terminal" evidence="7">
    <location>
        <begin position="11"/>
        <end position="80"/>
    </location>
</feature>
<comment type="function">
    <text evidence="5">Methylates the class 1 translation termination release factors RF1/PrfA and RF2/PrfB on the glutamine residue of the universally conserved GGQ motif.</text>
</comment>
<dbReference type="PANTHER" id="PTHR18895">
    <property type="entry name" value="HEMK METHYLTRANSFERASE"/>
    <property type="match status" value="1"/>
</dbReference>
<keyword evidence="3 5" id="KW-0949">S-adenosyl-L-methionine</keyword>
<dbReference type="HOGENOM" id="CLU_018398_3_2_9"/>
<evidence type="ECO:0000256" key="4">
    <source>
        <dbReference type="ARBA" id="ARBA00048391"/>
    </source>
</evidence>
<feature type="binding site" evidence="5">
    <location>
        <position position="189"/>
    </location>
    <ligand>
        <name>S-adenosyl-L-methionine</name>
        <dbReference type="ChEBI" id="CHEBI:59789"/>
    </ligand>
</feature>
<dbReference type="SUPFAM" id="SSF53335">
    <property type="entry name" value="S-adenosyl-L-methionine-dependent methyltransferases"/>
    <property type="match status" value="1"/>
</dbReference>
<comment type="similarity">
    <text evidence="5">Belongs to the protein N5-glutamine methyltransferase family. PrmC subfamily.</text>
</comment>
<dbReference type="GO" id="GO:0032259">
    <property type="term" value="P:methylation"/>
    <property type="evidence" value="ECO:0007669"/>
    <property type="project" value="UniProtKB-KW"/>
</dbReference>
<dbReference type="InterPro" id="IPR004556">
    <property type="entry name" value="HemK-like"/>
</dbReference>
<dbReference type="EC" id="2.1.1.297" evidence="5"/>
<sequence>MREECHSLRHWYHYGEELLAGAGIPDAKTDAWLLLEYAAGITRSFYTLHMNDPMDNSVAEAYEQYLQRRLGHLPVQHITGEAWFCGYSFYVTEDVLIPRQDTEVLVEEALRVLRPGMRILDMCTGSGCILLSLLKGREVTGTAVDLSPAALAVAEENRKRLGIAEDQVKFLHSDLFEKVEGCYDMIVTNPPYIPTEVCQELDPEVRDHEPMMALDGREDGLYFERKIAEDAKAYLKKDAMIFMEIGYDQGDAMREILLSLGYKDVRIVRDLGGNDRVACGRR</sequence>
<comment type="catalytic activity">
    <reaction evidence="4 5">
        <text>L-glutaminyl-[peptide chain release factor] + S-adenosyl-L-methionine = N(5)-methyl-L-glutaminyl-[peptide chain release factor] + S-adenosyl-L-homocysteine + H(+)</text>
        <dbReference type="Rhea" id="RHEA:42896"/>
        <dbReference type="Rhea" id="RHEA-COMP:10271"/>
        <dbReference type="Rhea" id="RHEA-COMP:10272"/>
        <dbReference type="ChEBI" id="CHEBI:15378"/>
        <dbReference type="ChEBI" id="CHEBI:30011"/>
        <dbReference type="ChEBI" id="CHEBI:57856"/>
        <dbReference type="ChEBI" id="CHEBI:59789"/>
        <dbReference type="ChEBI" id="CHEBI:61891"/>
        <dbReference type="EC" id="2.1.1.297"/>
    </reaction>
</comment>
<dbReference type="Pfam" id="PF05175">
    <property type="entry name" value="MTS"/>
    <property type="match status" value="1"/>
</dbReference>
<dbReference type="InterPro" id="IPR002052">
    <property type="entry name" value="DNA_methylase_N6_adenine_CS"/>
</dbReference>
<feature type="binding site" evidence="5">
    <location>
        <begin position="189"/>
        <end position="192"/>
    </location>
    <ligand>
        <name>substrate</name>
    </ligand>
</feature>
<gene>
    <name evidence="5" type="primary">prmC</name>
    <name evidence="8" type="ORF">EubceDRAFT1_2229</name>
</gene>
<name>I5AW08_EUBC6</name>
<comment type="caution">
    <text evidence="5">Lacks conserved residue(s) required for the propagation of feature annotation.</text>
</comment>
<dbReference type="Pfam" id="PF17827">
    <property type="entry name" value="PrmC_N"/>
    <property type="match status" value="1"/>
</dbReference>
<dbReference type="EMBL" id="CM001487">
    <property type="protein sequence ID" value="EIM57981.1"/>
    <property type="molecule type" value="Genomic_DNA"/>
</dbReference>
<reference evidence="8 9" key="1">
    <citation type="submission" date="2010-08" db="EMBL/GenBank/DDBJ databases">
        <authorList>
            <consortium name="US DOE Joint Genome Institute (JGI-PGF)"/>
            <person name="Lucas S."/>
            <person name="Copeland A."/>
            <person name="Lapidus A."/>
            <person name="Cheng J.-F."/>
            <person name="Bruce D."/>
            <person name="Goodwin L."/>
            <person name="Pitluck S."/>
            <person name="Land M.L."/>
            <person name="Hauser L."/>
            <person name="Chang Y.-J."/>
            <person name="Anderson I.J."/>
            <person name="Johnson E."/>
            <person name="Mulhopadhyay B."/>
            <person name="Kyrpides N."/>
            <person name="Woyke T.J."/>
        </authorList>
    </citation>
    <scope>NUCLEOTIDE SEQUENCE [LARGE SCALE GENOMIC DNA]</scope>
    <source>
        <strain evidence="8 9">6</strain>
    </source>
</reference>
<accession>I5AW08</accession>
<dbReference type="AlphaFoldDB" id="I5AW08"/>